<sequence length="64" mass="7621">MQNLTGRWIRFQLVDEGEPMEGVVRREMRDRDSVEFYSVETDKGLVRVWPDQIRHVEGCPDCRP</sequence>
<dbReference type="EMBL" id="BAAAZG010000038">
    <property type="protein sequence ID" value="GAA4085376.1"/>
    <property type="molecule type" value="Genomic_DNA"/>
</dbReference>
<proteinExistence type="predicted"/>
<dbReference type="RefSeq" id="WP_344952492.1">
    <property type="nucleotide sequence ID" value="NZ_BAAAZG010000038.1"/>
</dbReference>
<evidence type="ECO:0008006" key="3">
    <source>
        <dbReference type="Google" id="ProtNLM"/>
    </source>
</evidence>
<protein>
    <recommendedName>
        <fullName evidence="3">DUF1918 domain-containing protein</fullName>
    </recommendedName>
</protein>
<name>A0ABP7WBF9_9ACTN</name>
<evidence type="ECO:0000313" key="2">
    <source>
        <dbReference type="Proteomes" id="UP001500683"/>
    </source>
</evidence>
<reference evidence="2" key="1">
    <citation type="journal article" date="2019" name="Int. J. Syst. Evol. Microbiol.">
        <title>The Global Catalogue of Microorganisms (GCM) 10K type strain sequencing project: providing services to taxonomists for standard genome sequencing and annotation.</title>
        <authorList>
            <consortium name="The Broad Institute Genomics Platform"/>
            <consortium name="The Broad Institute Genome Sequencing Center for Infectious Disease"/>
            <person name="Wu L."/>
            <person name="Ma J."/>
        </authorList>
    </citation>
    <scope>NUCLEOTIDE SEQUENCE [LARGE SCALE GENOMIC DNA]</scope>
    <source>
        <strain evidence="2">JCM 16702</strain>
    </source>
</reference>
<evidence type="ECO:0000313" key="1">
    <source>
        <dbReference type="EMBL" id="GAA4085376.1"/>
    </source>
</evidence>
<comment type="caution">
    <text evidence="1">The sequence shown here is derived from an EMBL/GenBank/DDBJ whole genome shotgun (WGS) entry which is preliminary data.</text>
</comment>
<accession>A0ABP7WBF9</accession>
<dbReference type="Proteomes" id="UP001500683">
    <property type="component" value="Unassembled WGS sequence"/>
</dbReference>
<organism evidence="1 2">
    <name type="scientific">Actinomadura miaoliensis</name>
    <dbReference type="NCBI Taxonomy" id="430685"/>
    <lineage>
        <taxon>Bacteria</taxon>
        <taxon>Bacillati</taxon>
        <taxon>Actinomycetota</taxon>
        <taxon>Actinomycetes</taxon>
        <taxon>Streptosporangiales</taxon>
        <taxon>Thermomonosporaceae</taxon>
        <taxon>Actinomadura</taxon>
    </lineage>
</organism>
<keyword evidence="2" id="KW-1185">Reference proteome</keyword>
<gene>
    <name evidence="1" type="ORF">GCM10022214_51750</name>
</gene>